<keyword evidence="8" id="KW-1185">Reference proteome</keyword>
<evidence type="ECO:0000259" key="6">
    <source>
        <dbReference type="Pfam" id="PF13193"/>
    </source>
</evidence>
<dbReference type="InterPro" id="IPR042099">
    <property type="entry name" value="ANL_N_sf"/>
</dbReference>
<dbReference type="InterPro" id="IPR025110">
    <property type="entry name" value="AMP-bd_C"/>
</dbReference>
<reference evidence="8" key="1">
    <citation type="submission" date="2017-11" db="EMBL/GenBank/DDBJ databases">
        <title>Complete Genome Sequence of Kyrpidia sp. Strain EA-1, a thermophilic, hydrogen-oxidizing Bacterium, isolated from the Azores.</title>
        <authorList>
            <person name="Reiner J.E."/>
            <person name="Lapp C.J."/>
            <person name="Bunk B."/>
            <person name="Gescher J."/>
        </authorList>
    </citation>
    <scope>NUCLEOTIDE SEQUENCE [LARGE SCALE GENOMIC DNA]</scope>
    <source>
        <strain evidence="8">EA-1</strain>
    </source>
</reference>
<dbReference type="InterPro" id="IPR045851">
    <property type="entry name" value="AMP-bd_C_sf"/>
</dbReference>
<sequence>MKKLVVHELLRHTLLSRPESEIVSGDVRLPYAQMYDRVVRLADRLGRMGVGRGTVVGVLDVNSHRYLELHYALSMLGAVIHTLNFRLAAEDLAHTIRHAKDEWIFAWEGFAEAVRPLRSTVSRWVWMGDGADPEDGALTYEALVAEGRLVEPDGADRIDEADPYSIFYTTGTTGRPKGLMYRHRDVILASLQIAHHLALYRTGASVGTGDVFMPLIPFFHIHGWGSAIFVPYLGAKLVLPGRAGPAEQLALIRREGVTWSNMVPTQMQMLLDAAGDEPLGLKVLTGGSPLSSGLAQAARDRGVTYSLIYGGSDQLGASISAVPEHVDPTSAEAGRILATRTRPLPMVEIEVRDREGLAVPRDGKTIGEVWVRSPWLPQGYYNDPERTRESYVDGWFRSGDLAVLEDDRTLYVVDREKDAVKSGGEWIPCGVLESLLSEHPKVIEAVVVAKPDERWGERPLAVIRPRTPIFPEELRAYLGGLVDAGKLTKFWVPDDFVFLDNLPVTSAGKVHKVSLRKMLGLA</sequence>
<evidence type="ECO:0000259" key="5">
    <source>
        <dbReference type="Pfam" id="PF00501"/>
    </source>
</evidence>
<evidence type="ECO:0000256" key="2">
    <source>
        <dbReference type="ARBA" id="ARBA00022598"/>
    </source>
</evidence>
<dbReference type="InterPro" id="IPR020845">
    <property type="entry name" value="AMP-binding_CS"/>
</dbReference>
<dbReference type="PANTHER" id="PTHR43859">
    <property type="entry name" value="ACYL-ACTIVATING ENZYME"/>
    <property type="match status" value="1"/>
</dbReference>
<evidence type="ECO:0000313" key="7">
    <source>
        <dbReference type="EMBL" id="ATY85294.1"/>
    </source>
</evidence>
<protein>
    <submittedName>
        <fullName evidence="7">AMP-dependent synthetase</fullName>
    </submittedName>
</protein>
<dbReference type="PANTHER" id="PTHR43859:SF4">
    <property type="entry name" value="BUTANOATE--COA LIGASE AAE1-RELATED"/>
    <property type="match status" value="1"/>
</dbReference>
<accession>A0A2K8N7I1</accession>
<dbReference type="Pfam" id="PF00501">
    <property type="entry name" value="AMP-binding"/>
    <property type="match status" value="1"/>
</dbReference>
<dbReference type="InterPro" id="IPR000873">
    <property type="entry name" value="AMP-dep_synth/lig_dom"/>
</dbReference>
<dbReference type="PROSITE" id="PS00455">
    <property type="entry name" value="AMP_BINDING"/>
    <property type="match status" value="1"/>
</dbReference>
<dbReference type="GO" id="GO:0006631">
    <property type="term" value="P:fatty acid metabolic process"/>
    <property type="evidence" value="ECO:0007669"/>
    <property type="project" value="UniProtKB-KW"/>
</dbReference>
<evidence type="ECO:0000256" key="4">
    <source>
        <dbReference type="ARBA" id="ARBA00023098"/>
    </source>
</evidence>
<evidence type="ECO:0000313" key="8">
    <source>
        <dbReference type="Proteomes" id="UP000231932"/>
    </source>
</evidence>
<keyword evidence="4" id="KW-0443">Lipid metabolism</keyword>
<comment type="similarity">
    <text evidence="1">Belongs to the ATP-dependent AMP-binding enzyme family.</text>
</comment>
<dbReference type="GO" id="GO:0016874">
    <property type="term" value="F:ligase activity"/>
    <property type="evidence" value="ECO:0007669"/>
    <property type="project" value="UniProtKB-KW"/>
</dbReference>
<dbReference type="Proteomes" id="UP000231932">
    <property type="component" value="Chromosome"/>
</dbReference>
<keyword evidence="2" id="KW-0436">Ligase</keyword>
<dbReference type="Gene3D" id="3.40.50.12780">
    <property type="entry name" value="N-terminal domain of ligase-like"/>
    <property type="match status" value="1"/>
</dbReference>
<keyword evidence="3" id="KW-0276">Fatty acid metabolism</keyword>
<dbReference type="SUPFAM" id="SSF56801">
    <property type="entry name" value="Acetyl-CoA synthetase-like"/>
    <property type="match status" value="1"/>
</dbReference>
<dbReference type="RefSeq" id="WP_100668081.1">
    <property type="nucleotide sequence ID" value="NZ_CP024955.1"/>
</dbReference>
<gene>
    <name evidence="7" type="ORF">CVV65_10485</name>
</gene>
<dbReference type="EMBL" id="CP024955">
    <property type="protein sequence ID" value="ATY85294.1"/>
    <property type="molecule type" value="Genomic_DNA"/>
</dbReference>
<dbReference type="OrthoDB" id="9765680at2"/>
<name>A0A2K8N7I1_9BACL</name>
<evidence type="ECO:0000256" key="1">
    <source>
        <dbReference type="ARBA" id="ARBA00006432"/>
    </source>
</evidence>
<organism evidence="7 8">
    <name type="scientific">Kyrpidia spormannii</name>
    <dbReference type="NCBI Taxonomy" id="2055160"/>
    <lineage>
        <taxon>Bacteria</taxon>
        <taxon>Bacillati</taxon>
        <taxon>Bacillota</taxon>
        <taxon>Bacilli</taxon>
        <taxon>Bacillales</taxon>
        <taxon>Alicyclobacillaceae</taxon>
        <taxon>Kyrpidia</taxon>
    </lineage>
</organism>
<dbReference type="Gene3D" id="3.30.300.30">
    <property type="match status" value="1"/>
</dbReference>
<evidence type="ECO:0000256" key="3">
    <source>
        <dbReference type="ARBA" id="ARBA00022832"/>
    </source>
</evidence>
<feature type="domain" description="AMP-binding enzyme C-terminal" evidence="6">
    <location>
        <begin position="432"/>
        <end position="509"/>
    </location>
</feature>
<proteinExistence type="inferred from homology"/>
<dbReference type="Pfam" id="PF13193">
    <property type="entry name" value="AMP-binding_C"/>
    <property type="match status" value="1"/>
</dbReference>
<feature type="domain" description="AMP-dependent synthetase/ligase" evidence="5">
    <location>
        <begin position="17"/>
        <end position="381"/>
    </location>
</feature>
<dbReference type="KEGG" id="kyr:CVV65_10485"/>
<dbReference type="AlphaFoldDB" id="A0A2K8N7I1"/>